<organism evidence="1">
    <name type="scientific">freshwater metagenome</name>
    <dbReference type="NCBI Taxonomy" id="449393"/>
    <lineage>
        <taxon>unclassified sequences</taxon>
        <taxon>metagenomes</taxon>
        <taxon>ecological metagenomes</taxon>
    </lineage>
</organism>
<dbReference type="AlphaFoldDB" id="A0A6J7EAM6"/>
<protein>
    <submittedName>
        <fullName evidence="1">Unannotated protein</fullName>
    </submittedName>
</protein>
<reference evidence="1" key="1">
    <citation type="submission" date="2020-05" db="EMBL/GenBank/DDBJ databases">
        <authorList>
            <person name="Chiriac C."/>
            <person name="Salcher M."/>
            <person name="Ghai R."/>
            <person name="Kavagutti S V."/>
        </authorList>
    </citation>
    <scope>NUCLEOTIDE SEQUENCE</scope>
</reference>
<evidence type="ECO:0000313" key="1">
    <source>
        <dbReference type="EMBL" id="CAB4878290.1"/>
    </source>
</evidence>
<proteinExistence type="predicted"/>
<name>A0A6J7EAM6_9ZZZZ</name>
<accession>A0A6J7EAM6</accession>
<dbReference type="EMBL" id="CAFBLN010000079">
    <property type="protein sequence ID" value="CAB4878290.1"/>
    <property type="molecule type" value="Genomic_DNA"/>
</dbReference>
<sequence>MALTMQHFILAGGGELTAGSAPLGQLSVLWSAMSAPPSTVVVSPSPAYPAALLARDLATMAHLAPLSQVIVVGTLDDAVVVAALLTNEPVTMSTTAGSLREAYNRPAPPTPIEVLLSLDGRTADPLSAS</sequence>
<gene>
    <name evidence="1" type="ORF">UFOPK3381_01203</name>
</gene>